<evidence type="ECO:0000256" key="2">
    <source>
        <dbReference type="SAM" id="MobiDB-lite"/>
    </source>
</evidence>
<dbReference type="Proteomes" id="UP001515480">
    <property type="component" value="Unassembled WGS sequence"/>
</dbReference>
<evidence type="ECO:0000313" key="4">
    <source>
        <dbReference type="Proteomes" id="UP001515480"/>
    </source>
</evidence>
<organism evidence="3 4">
    <name type="scientific">Prymnesium parvum</name>
    <name type="common">Toxic golden alga</name>
    <dbReference type="NCBI Taxonomy" id="97485"/>
    <lineage>
        <taxon>Eukaryota</taxon>
        <taxon>Haptista</taxon>
        <taxon>Haptophyta</taxon>
        <taxon>Prymnesiophyceae</taxon>
        <taxon>Prymnesiales</taxon>
        <taxon>Prymnesiaceae</taxon>
        <taxon>Prymnesium</taxon>
    </lineage>
</organism>
<protein>
    <recommendedName>
        <fullName evidence="5">Centrosomal protein of 162 kDa</fullName>
    </recommendedName>
</protein>
<dbReference type="AlphaFoldDB" id="A0AB34JTK6"/>
<keyword evidence="1" id="KW-0175">Coiled coil</keyword>
<feature type="coiled-coil region" evidence="1">
    <location>
        <begin position="27"/>
        <end position="85"/>
    </location>
</feature>
<dbReference type="EMBL" id="JBGBPQ010000004">
    <property type="protein sequence ID" value="KAL1525019.1"/>
    <property type="molecule type" value="Genomic_DNA"/>
</dbReference>
<keyword evidence="4" id="KW-1185">Reference proteome</keyword>
<feature type="compositionally biased region" description="Basic residues" evidence="2">
    <location>
        <begin position="504"/>
        <end position="514"/>
    </location>
</feature>
<accession>A0AB34JTK6</accession>
<reference evidence="3 4" key="1">
    <citation type="journal article" date="2024" name="Science">
        <title>Giant polyketide synthase enzymes in the biosynthesis of giant marine polyether toxins.</title>
        <authorList>
            <person name="Fallon T.R."/>
            <person name="Shende V.V."/>
            <person name="Wierzbicki I.H."/>
            <person name="Pendleton A.L."/>
            <person name="Watervoot N.F."/>
            <person name="Auber R.P."/>
            <person name="Gonzalez D.J."/>
            <person name="Wisecaver J.H."/>
            <person name="Moore B.S."/>
        </authorList>
    </citation>
    <scope>NUCLEOTIDE SEQUENCE [LARGE SCALE GENOMIC DNA]</scope>
    <source>
        <strain evidence="3 4">12B1</strain>
    </source>
</reference>
<sequence length="514" mass="55966">MAQMAADLFDLPEEQSARETSLLCRENARLRQRLAELELTQETHANALREALAARPSAAALEAERAHAEAAMAAQLEAAAALQQQIHALQDGRDHDAALLAEERARSSALEGSRAAWLEREKELTAQLAELHSRVTSQAVTRASLEQSAERALADLKAAAGVQQRAVEAEAEAASSRAALGRLRQEAEENERRASEVHSRRVAELQAELYEARQRLIRMQAGSAEADASQKAVHSLRGELRALEEDLRAGALVRQRLEAELKSREAAAAKSEKQHQAERAAAQAELAAAQQELSRLREEQIEHRGVAGQRQRLLQEVSRLQSELRRSQAEAGKLREQLAQERKGNEMALSVEMERLELERQLREAWDEISRLRGELESSRLPRPELKTGFGEFVHLRREVRALKQALHEKAPTVRASSLATDPLDEAHVADVAPAVSSQPSEHVGGGMGAGVSDASRQGLRGGDVAATSTQGDAAADLTWNLGSRAVACMPGTSAAPQKTPSLRGKKSMLHGCT</sequence>
<feature type="region of interest" description="Disordered" evidence="2">
    <location>
        <begin position="437"/>
        <end position="468"/>
    </location>
</feature>
<feature type="coiled-coil region" evidence="1">
    <location>
        <begin position="166"/>
        <end position="200"/>
    </location>
</feature>
<feature type="coiled-coil region" evidence="1">
    <location>
        <begin position="226"/>
        <end position="337"/>
    </location>
</feature>
<evidence type="ECO:0008006" key="5">
    <source>
        <dbReference type="Google" id="ProtNLM"/>
    </source>
</evidence>
<evidence type="ECO:0000313" key="3">
    <source>
        <dbReference type="EMBL" id="KAL1525019.1"/>
    </source>
</evidence>
<gene>
    <name evidence="3" type="ORF">AB1Y20_019894</name>
</gene>
<evidence type="ECO:0000256" key="1">
    <source>
        <dbReference type="SAM" id="Coils"/>
    </source>
</evidence>
<feature type="region of interest" description="Disordered" evidence="2">
    <location>
        <begin position="492"/>
        <end position="514"/>
    </location>
</feature>
<name>A0AB34JTK6_PRYPA</name>
<proteinExistence type="predicted"/>
<comment type="caution">
    <text evidence="3">The sequence shown here is derived from an EMBL/GenBank/DDBJ whole genome shotgun (WGS) entry which is preliminary data.</text>
</comment>